<accession>A0A0C3N1H9</accession>
<dbReference type="Proteomes" id="UP000054217">
    <property type="component" value="Unassembled WGS sequence"/>
</dbReference>
<proteinExistence type="predicted"/>
<dbReference type="InParanoid" id="A0A0C3N1H9"/>
<reference evidence="1 2" key="1">
    <citation type="submission" date="2014-04" db="EMBL/GenBank/DDBJ databases">
        <authorList>
            <consortium name="DOE Joint Genome Institute"/>
            <person name="Kuo A."/>
            <person name="Kohler A."/>
            <person name="Costa M.D."/>
            <person name="Nagy L.G."/>
            <person name="Floudas D."/>
            <person name="Copeland A."/>
            <person name="Barry K.W."/>
            <person name="Cichocki N."/>
            <person name="Veneault-Fourrey C."/>
            <person name="LaButti K."/>
            <person name="Lindquist E.A."/>
            <person name="Lipzen A."/>
            <person name="Lundell T."/>
            <person name="Morin E."/>
            <person name="Murat C."/>
            <person name="Sun H."/>
            <person name="Tunlid A."/>
            <person name="Henrissat B."/>
            <person name="Grigoriev I.V."/>
            <person name="Hibbett D.S."/>
            <person name="Martin F."/>
            <person name="Nordberg H.P."/>
            <person name="Cantor M.N."/>
            <person name="Hua S.X."/>
        </authorList>
    </citation>
    <scope>NUCLEOTIDE SEQUENCE [LARGE SCALE GENOMIC DNA]</scope>
    <source>
        <strain evidence="1 2">Marx 270</strain>
    </source>
</reference>
<dbReference type="AlphaFoldDB" id="A0A0C3N1H9"/>
<dbReference type="HOGENOM" id="CLU_1366739_0_0_1"/>
<reference evidence="2" key="2">
    <citation type="submission" date="2015-01" db="EMBL/GenBank/DDBJ databases">
        <title>Evolutionary Origins and Diversification of the Mycorrhizal Mutualists.</title>
        <authorList>
            <consortium name="DOE Joint Genome Institute"/>
            <consortium name="Mycorrhizal Genomics Consortium"/>
            <person name="Kohler A."/>
            <person name="Kuo A."/>
            <person name="Nagy L.G."/>
            <person name="Floudas D."/>
            <person name="Copeland A."/>
            <person name="Barry K.W."/>
            <person name="Cichocki N."/>
            <person name="Veneault-Fourrey C."/>
            <person name="LaButti K."/>
            <person name="Lindquist E.A."/>
            <person name="Lipzen A."/>
            <person name="Lundell T."/>
            <person name="Morin E."/>
            <person name="Murat C."/>
            <person name="Riley R."/>
            <person name="Ohm R."/>
            <person name="Sun H."/>
            <person name="Tunlid A."/>
            <person name="Henrissat B."/>
            <person name="Grigoriev I.V."/>
            <person name="Hibbett D.S."/>
            <person name="Martin F."/>
        </authorList>
    </citation>
    <scope>NUCLEOTIDE SEQUENCE [LARGE SCALE GENOMIC DNA]</scope>
    <source>
        <strain evidence="2">Marx 270</strain>
    </source>
</reference>
<gene>
    <name evidence="1" type="ORF">M404DRAFT_336488</name>
</gene>
<evidence type="ECO:0000313" key="2">
    <source>
        <dbReference type="Proteomes" id="UP000054217"/>
    </source>
</evidence>
<keyword evidence="2" id="KW-1185">Reference proteome</keyword>
<dbReference type="EMBL" id="KN832082">
    <property type="protein sequence ID" value="KIN94929.1"/>
    <property type="molecule type" value="Genomic_DNA"/>
</dbReference>
<protein>
    <submittedName>
        <fullName evidence="1">Uncharacterized protein</fullName>
    </submittedName>
</protein>
<name>A0A0C3N1H9_PISTI</name>
<evidence type="ECO:0000313" key="1">
    <source>
        <dbReference type="EMBL" id="KIN94929.1"/>
    </source>
</evidence>
<organism evidence="1 2">
    <name type="scientific">Pisolithus tinctorius Marx 270</name>
    <dbReference type="NCBI Taxonomy" id="870435"/>
    <lineage>
        <taxon>Eukaryota</taxon>
        <taxon>Fungi</taxon>
        <taxon>Dikarya</taxon>
        <taxon>Basidiomycota</taxon>
        <taxon>Agaricomycotina</taxon>
        <taxon>Agaricomycetes</taxon>
        <taxon>Agaricomycetidae</taxon>
        <taxon>Boletales</taxon>
        <taxon>Sclerodermatineae</taxon>
        <taxon>Pisolithaceae</taxon>
        <taxon>Pisolithus</taxon>
    </lineage>
</organism>
<sequence>MQCWRALRMDIPTRQINSSPACTTGDCIPFGGLLSKTLYICCKGSLELLSLQTIAPYLPGFPMVVWYRTTLTRGCDQEQRPVRSVGGGSVINWDLRSYPFTIAGCTSGALTGFWNLGFHYFSPQFASFPALRSISTMPSHSRYRYPSCLPGRCSEGSMPSICMAALPTVSHGTLSSQIMFLPDLQVRRYLTAKDATVFST</sequence>